<dbReference type="Proteomes" id="UP000192756">
    <property type="component" value="Unassembled WGS sequence"/>
</dbReference>
<evidence type="ECO:0000256" key="1">
    <source>
        <dbReference type="SAM" id="Phobius"/>
    </source>
</evidence>
<accession>A0A1W2AVT5</accession>
<reference evidence="5" key="1">
    <citation type="submission" date="2017-04" db="EMBL/GenBank/DDBJ databases">
        <authorList>
            <person name="Varghese N."/>
            <person name="Submissions S."/>
        </authorList>
    </citation>
    <scope>NUCLEOTIDE SEQUENCE [LARGE SCALE GENOMIC DNA]</scope>
    <source>
        <strain evidence="5">DSM 12126</strain>
    </source>
</reference>
<name>A0A1W2AVT5_9SPHI</name>
<dbReference type="AlphaFoldDB" id="A0A1W2AVT5"/>
<evidence type="ECO:0000313" key="5">
    <source>
        <dbReference type="Proteomes" id="UP000192756"/>
    </source>
</evidence>
<dbReference type="RefSeq" id="WP_084237910.1">
    <property type="nucleotide sequence ID" value="NZ_FWXT01000001.1"/>
</dbReference>
<dbReference type="InterPro" id="IPR012373">
    <property type="entry name" value="Ferrdict_sens_TM"/>
</dbReference>
<feature type="domain" description="FecR protein" evidence="2">
    <location>
        <begin position="164"/>
        <end position="259"/>
    </location>
</feature>
<keyword evidence="1" id="KW-0812">Transmembrane</keyword>
<dbReference type="Pfam" id="PF04773">
    <property type="entry name" value="FecR"/>
    <property type="match status" value="1"/>
</dbReference>
<dbReference type="GO" id="GO:0016989">
    <property type="term" value="F:sigma factor antagonist activity"/>
    <property type="evidence" value="ECO:0007669"/>
    <property type="project" value="TreeGrafter"/>
</dbReference>
<evidence type="ECO:0000259" key="3">
    <source>
        <dbReference type="Pfam" id="PF16344"/>
    </source>
</evidence>
<sequence length="371" mass="41671">MQNREAKELLKKYREGSCTAEEIALLESWYLEYEDETKPDFTPEAIAEEKSRIWLGLPVHQKQVKRIVLWPWIAAASVMLCVTLAVLFQKKDKELAADAATAKIVPGGNNAILTLANGDKIVLNDAANGNLASQSGITVTKTSDGQLVYQVGKSTETRAVEYNTVTTPKGGQYQVNLPDGTKVWLNAMSSLTFPVAFSGHEREVKLTGEAYFEVTHNKEKPFKVISNEQSVEVLGTHFNVSAYKEDGYVATTLLEGKVKVQIKEGEVSTVLRPGEQSMLKNQKLNTRFVNAENDIAWVNNDFAFDNEELGSIMRKIARWYDVEVICPPEMEKLEFTGFMSRQKNIEEVLKRMVIPDIIQFKIEGRRVTVMP</sequence>
<dbReference type="STRING" id="151894.SAMN04488524_1707"/>
<gene>
    <name evidence="4" type="ORF">SAMN04488524_1707</name>
</gene>
<feature type="transmembrane region" description="Helical" evidence="1">
    <location>
        <begin position="67"/>
        <end position="88"/>
    </location>
</feature>
<dbReference type="PANTHER" id="PTHR30273:SF2">
    <property type="entry name" value="PROTEIN FECR"/>
    <property type="match status" value="1"/>
</dbReference>
<organism evidence="4 5">
    <name type="scientific">Pedobacter africanus</name>
    <dbReference type="NCBI Taxonomy" id="151894"/>
    <lineage>
        <taxon>Bacteria</taxon>
        <taxon>Pseudomonadati</taxon>
        <taxon>Bacteroidota</taxon>
        <taxon>Sphingobacteriia</taxon>
        <taxon>Sphingobacteriales</taxon>
        <taxon>Sphingobacteriaceae</taxon>
        <taxon>Pedobacter</taxon>
    </lineage>
</organism>
<evidence type="ECO:0000259" key="2">
    <source>
        <dbReference type="Pfam" id="PF04773"/>
    </source>
</evidence>
<dbReference type="InterPro" id="IPR006860">
    <property type="entry name" value="FecR"/>
</dbReference>
<dbReference type="Gene3D" id="3.55.50.30">
    <property type="match status" value="1"/>
</dbReference>
<dbReference type="Gene3D" id="2.60.120.1440">
    <property type="match status" value="1"/>
</dbReference>
<dbReference type="FunFam" id="2.60.120.1440:FF:000001">
    <property type="entry name" value="Putative anti-sigma factor"/>
    <property type="match status" value="1"/>
</dbReference>
<keyword evidence="1" id="KW-0472">Membrane</keyword>
<dbReference type="OrthoDB" id="1099963at2"/>
<evidence type="ECO:0000313" key="4">
    <source>
        <dbReference type="EMBL" id="SMC64847.1"/>
    </source>
</evidence>
<protein>
    <submittedName>
        <fullName evidence="4">FecR family protein</fullName>
    </submittedName>
</protein>
<dbReference type="InterPro" id="IPR032508">
    <property type="entry name" value="FecR_C"/>
</dbReference>
<dbReference type="PIRSF" id="PIRSF018266">
    <property type="entry name" value="FecR"/>
    <property type="match status" value="1"/>
</dbReference>
<keyword evidence="1" id="KW-1133">Transmembrane helix</keyword>
<keyword evidence="5" id="KW-1185">Reference proteome</keyword>
<proteinExistence type="predicted"/>
<dbReference type="Pfam" id="PF16344">
    <property type="entry name" value="FecR_C"/>
    <property type="match status" value="1"/>
</dbReference>
<dbReference type="PANTHER" id="PTHR30273">
    <property type="entry name" value="PERIPLASMIC SIGNAL SENSOR AND SIGMA FACTOR ACTIVATOR FECR-RELATED"/>
    <property type="match status" value="1"/>
</dbReference>
<dbReference type="EMBL" id="FWXT01000001">
    <property type="protein sequence ID" value="SMC64847.1"/>
    <property type="molecule type" value="Genomic_DNA"/>
</dbReference>
<feature type="domain" description="Protein FecR C-terminal" evidence="3">
    <location>
        <begin position="302"/>
        <end position="369"/>
    </location>
</feature>